<sequence length="261" mass="28908">MIHSGQWTKKPHLGVFCLLRSSDAQWVQMAALFLDTVCGPLHRFSAPAAFFHPTPSARPNRTGSETDSESEKPTKARSEKEHGVHLEHGEGVHLHLVRSTILQSPESPEYGANEPARERTNKVARVNVLPDVLCAWLTERNGARWKSQTFDGDQTGPVPVTTGVPAPMRSVMHQSDRATLWNHCLLPQALCRPWFGADRQVSDPFCSLARGHAAPMDLDLDLENRSLPWPSLLPLFVDRSNGLRQAPNNCHGLTTPPSTNL</sequence>
<evidence type="ECO:0000313" key="3">
    <source>
        <dbReference type="Proteomes" id="UP000077202"/>
    </source>
</evidence>
<evidence type="ECO:0000256" key="1">
    <source>
        <dbReference type="SAM" id="MobiDB-lite"/>
    </source>
</evidence>
<organism evidence="2 3">
    <name type="scientific">Marchantia polymorpha subsp. ruderalis</name>
    <dbReference type="NCBI Taxonomy" id="1480154"/>
    <lineage>
        <taxon>Eukaryota</taxon>
        <taxon>Viridiplantae</taxon>
        <taxon>Streptophyta</taxon>
        <taxon>Embryophyta</taxon>
        <taxon>Marchantiophyta</taxon>
        <taxon>Marchantiopsida</taxon>
        <taxon>Marchantiidae</taxon>
        <taxon>Marchantiales</taxon>
        <taxon>Marchantiaceae</taxon>
        <taxon>Marchantia</taxon>
    </lineage>
</organism>
<dbReference type="AlphaFoldDB" id="A0A176VT67"/>
<comment type="caution">
    <text evidence="2">The sequence shown here is derived from an EMBL/GenBank/DDBJ whole genome shotgun (WGS) entry which is preliminary data.</text>
</comment>
<evidence type="ECO:0000313" key="2">
    <source>
        <dbReference type="EMBL" id="OAE23551.1"/>
    </source>
</evidence>
<feature type="compositionally biased region" description="Basic and acidic residues" evidence="1">
    <location>
        <begin position="69"/>
        <end position="82"/>
    </location>
</feature>
<keyword evidence="3" id="KW-1185">Reference proteome</keyword>
<accession>A0A176VT67</accession>
<proteinExistence type="predicted"/>
<protein>
    <submittedName>
        <fullName evidence="2">Uncharacterized protein</fullName>
    </submittedName>
</protein>
<dbReference type="EMBL" id="LVLJ01002827">
    <property type="protein sequence ID" value="OAE23551.1"/>
    <property type="molecule type" value="Genomic_DNA"/>
</dbReference>
<dbReference type="Proteomes" id="UP000077202">
    <property type="component" value="Unassembled WGS sequence"/>
</dbReference>
<reference evidence="2" key="1">
    <citation type="submission" date="2016-03" db="EMBL/GenBank/DDBJ databases">
        <title>Mechanisms controlling the formation of the plant cell surface in tip-growing cells are functionally conserved among land plants.</title>
        <authorList>
            <person name="Honkanen S."/>
            <person name="Jones V.A."/>
            <person name="Morieri G."/>
            <person name="Champion C."/>
            <person name="Hetherington A.J."/>
            <person name="Kelly S."/>
            <person name="Saint-Marcoux D."/>
            <person name="Proust H."/>
            <person name="Prescott H."/>
            <person name="Dolan L."/>
        </authorList>
    </citation>
    <scope>NUCLEOTIDE SEQUENCE [LARGE SCALE GENOMIC DNA]</scope>
    <source>
        <tissue evidence="2">Whole gametophyte</tissue>
    </source>
</reference>
<feature type="region of interest" description="Disordered" evidence="1">
    <location>
        <begin position="49"/>
        <end position="82"/>
    </location>
</feature>
<gene>
    <name evidence="2" type="ORF">AXG93_4284s1210</name>
</gene>
<name>A0A176VT67_MARPO</name>